<comment type="caution">
    <text evidence="1">The sequence shown here is derived from an EMBL/GenBank/DDBJ whole genome shotgun (WGS) entry which is preliminary data.</text>
</comment>
<gene>
    <name evidence="1" type="ORF">Pla22_28830</name>
</gene>
<evidence type="ECO:0000313" key="1">
    <source>
        <dbReference type="EMBL" id="TWT50143.1"/>
    </source>
</evidence>
<dbReference type="AlphaFoldDB" id="A0A5C5WJJ7"/>
<evidence type="ECO:0000313" key="2">
    <source>
        <dbReference type="Proteomes" id="UP000316598"/>
    </source>
</evidence>
<proteinExistence type="predicted"/>
<dbReference type="Proteomes" id="UP000316598">
    <property type="component" value="Unassembled WGS sequence"/>
</dbReference>
<protein>
    <submittedName>
        <fullName evidence="1">Uncharacterized protein</fullName>
    </submittedName>
</protein>
<keyword evidence="2" id="KW-1185">Reference proteome</keyword>
<organism evidence="1 2">
    <name type="scientific">Rubripirellula amarantea</name>
    <dbReference type="NCBI Taxonomy" id="2527999"/>
    <lineage>
        <taxon>Bacteria</taxon>
        <taxon>Pseudomonadati</taxon>
        <taxon>Planctomycetota</taxon>
        <taxon>Planctomycetia</taxon>
        <taxon>Pirellulales</taxon>
        <taxon>Pirellulaceae</taxon>
        <taxon>Rubripirellula</taxon>
    </lineage>
</organism>
<accession>A0A5C5WJJ7</accession>
<name>A0A5C5WJJ7_9BACT</name>
<dbReference type="EMBL" id="SJPI01000002">
    <property type="protein sequence ID" value="TWT50143.1"/>
    <property type="molecule type" value="Genomic_DNA"/>
</dbReference>
<reference evidence="1 2" key="1">
    <citation type="submission" date="2019-02" db="EMBL/GenBank/DDBJ databases">
        <title>Deep-cultivation of Planctomycetes and their phenomic and genomic characterization uncovers novel biology.</title>
        <authorList>
            <person name="Wiegand S."/>
            <person name="Jogler M."/>
            <person name="Boedeker C."/>
            <person name="Pinto D."/>
            <person name="Vollmers J."/>
            <person name="Rivas-Marin E."/>
            <person name="Kohn T."/>
            <person name="Peeters S.H."/>
            <person name="Heuer A."/>
            <person name="Rast P."/>
            <person name="Oberbeckmann S."/>
            <person name="Bunk B."/>
            <person name="Jeske O."/>
            <person name="Meyerdierks A."/>
            <person name="Storesund J.E."/>
            <person name="Kallscheuer N."/>
            <person name="Luecker S."/>
            <person name="Lage O.M."/>
            <person name="Pohl T."/>
            <person name="Merkel B.J."/>
            <person name="Hornburger P."/>
            <person name="Mueller R.-W."/>
            <person name="Bruemmer F."/>
            <person name="Labrenz M."/>
            <person name="Spormann A.M."/>
            <person name="Op Den Camp H."/>
            <person name="Overmann J."/>
            <person name="Amann R."/>
            <person name="Jetten M.S.M."/>
            <person name="Mascher T."/>
            <person name="Medema M.H."/>
            <person name="Devos D.P."/>
            <person name="Kaster A.-K."/>
            <person name="Ovreas L."/>
            <person name="Rohde M."/>
            <person name="Galperin M.Y."/>
            <person name="Jogler C."/>
        </authorList>
    </citation>
    <scope>NUCLEOTIDE SEQUENCE [LARGE SCALE GENOMIC DNA]</scope>
    <source>
        <strain evidence="1 2">Pla22</strain>
    </source>
</reference>
<sequence length="63" mass="6560">MKVSKPVEIVGMSFTDVTVKSAVSVSVLNAVVPPLDEASAVFPGDPVVRSHARNVIASLMVPL</sequence>